<feature type="transmembrane region" description="Helical" evidence="1">
    <location>
        <begin position="37"/>
        <end position="62"/>
    </location>
</feature>
<gene>
    <name evidence="2" type="ORF">SAMN02745724_04818</name>
</gene>
<dbReference type="STRING" id="1123010.SAMN02745724_04818"/>
<proteinExistence type="predicted"/>
<dbReference type="Proteomes" id="UP000198862">
    <property type="component" value="Unassembled WGS sequence"/>
</dbReference>
<keyword evidence="1" id="KW-0812">Transmembrane</keyword>
<dbReference type="AlphaFoldDB" id="A0A1I1T8E9"/>
<sequence>MANKKFTATTGIGGTSAISSILLIIIGNLPQTPENEYLIKIGTILSPIFAAAVMWVINFIWIKSGVRTLEFQESESSIKNGISHAEEILKKKGLSKKYRAEWEDTLNGHNKALNKLYTNKTK</sequence>
<accession>A0A1I1T8E9</accession>
<protein>
    <submittedName>
        <fullName evidence="2">Uncharacterized protein</fullName>
    </submittedName>
</protein>
<organism evidence="2 3">
    <name type="scientific">Pseudoalteromonas denitrificans DSM 6059</name>
    <dbReference type="NCBI Taxonomy" id="1123010"/>
    <lineage>
        <taxon>Bacteria</taxon>
        <taxon>Pseudomonadati</taxon>
        <taxon>Pseudomonadota</taxon>
        <taxon>Gammaproteobacteria</taxon>
        <taxon>Alteromonadales</taxon>
        <taxon>Pseudoalteromonadaceae</taxon>
        <taxon>Pseudoalteromonas</taxon>
    </lineage>
</organism>
<keyword evidence="1" id="KW-0472">Membrane</keyword>
<evidence type="ECO:0000313" key="2">
    <source>
        <dbReference type="EMBL" id="SFD54899.1"/>
    </source>
</evidence>
<dbReference type="RefSeq" id="WP_091990821.1">
    <property type="nucleotide sequence ID" value="NZ_FOLO01000067.1"/>
</dbReference>
<evidence type="ECO:0000313" key="3">
    <source>
        <dbReference type="Proteomes" id="UP000198862"/>
    </source>
</evidence>
<keyword evidence="3" id="KW-1185">Reference proteome</keyword>
<name>A0A1I1T8E9_9GAMM</name>
<evidence type="ECO:0000256" key="1">
    <source>
        <dbReference type="SAM" id="Phobius"/>
    </source>
</evidence>
<keyword evidence="1" id="KW-1133">Transmembrane helix</keyword>
<feature type="transmembrane region" description="Helical" evidence="1">
    <location>
        <begin position="12"/>
        <end position="31"/>
    </location>
</feature>
<reference evidence="2 3" key="1">
    <citation type="submission" date="2016-10" db="EMBL/GenBank/DDBJ databases">
        <authorList>
            <person name="de Groot N.N."/>
        </authorList>
    </citation>
    <scope>NUCLEOTIDE SEQUENCE [LARGE SCALE GENOMIC DNA]</scope>
    <source>
        <strain evidence="2 3">DSM 6059</strain>
    </source>
</reference>
<dbReference type="EMBL" id="FOLO01000067">
    <property type="protein sequence ID" value="SFD54899.1"/>
    <property type="molecule type" value="Genomic_DNA"/>
</dbReference>